<evidence type="ECO:0000256" key="4">
    <source>
        <dbReference type="ARBA" id="ARBA00022723"/>
    </source>
</evidence>
<evidence type="ECO:0000256" key="5">
    <source>
        <dbReference type="ARBA" id="ARBA00022737"/>
    </source>
</evidence>
<reference evidence="11" key="2">
    <citation type="submission" date="2025-08" db="UniProtKB">
        <authorList>
            <consortium name="Ensembl"/>
        </authorList>
    </citation>
    <scope>IDENTIFICATION</scope>
</reference>
<dbReference type="GeneTree" id="ENSGT00390000017043"/>
<keyword evidence="8" id="KW-0539">Nucleus</keyword>
<feature type="compositionally biased region" description="Acidic residues" evidence="10">
    <location>
        <begin position="395"/>
        <end position="431"/>
    </location>
</feature>
<dbReference type="InParanoid" id="A0A674PFL6"/>
<comment type="similarity">
    <text evidence="2">Belongs to the NOA36 family.</text>
</comment>
<dbReference type="PANTHER" id="PTHR13214">
    <property type="entry name" value="ZINC FINGER PROTEIN 330"/>
    <property type="match status" value="1"/>
</dbReference>
<dbReference type="PANTHER" id="PTHR13214:SF1">
    <property type="entry name" value="ZINC FINGER PROTEIN 330"/>
    <property type="match status" value="1"/>
</dbReference>
<dbReference type="Pfam" id="PF06524">
    <property type="entry name" value="NOA36"/>
    <property type="match status" value="1"/>
</dbReference>
<reference evidence="11" key="3">
    <citation type="submission" date="2025-09" db="UniProtKB">
        <authorList>
            <consortium name="Ensembl"/>
        </authorList>
    </citation>
    <scope>IDENTIFICATION</scope>
</reference>
<name>A0A674PFL6_TAKRU</name>
<organism evidence="11 12">
    <name type="scientific">Takifugu rubripes</name>
    <name type="common">Japanese pufferfish</name>
    <name type="synonym">Fugu rubripes</name>
    <dbReference type="NCBI Taxonomy" id="31033"/>
    <lineage>
        <taxon>Eukaryota</taxon>
        <taxon>Metazoa</taxon>
        <taxon>Chordata</taxon>
        <taxon>Craniata</taxon>
        <taxon>Vertebrata</taxon>
        <taxon>Euteleostomi</taxon>
        <taxon>Actinopterygii</taxon>
        <taxon>Neopterygii</taxon>
        <taxon>Teleostei</taxon>
        <taxon>Neoteleostei</taxon>
        <taxon>Acanthomorphata</taxon>
        <taxon>Eupercaria</taxon>
        <taxon>Tetraodontiformes</taxon>
        <taxon>Tetradontoidea</taxon>
        <taxon>Tetraodontidae</taxon>
        <taxon>Takifugu</taxon>
    </lineage>
</organism>
<dbReference type="OMA" id="CHRTQEN"/>
<evidence type="ECO:0000256" key="6">
    <source>
        <dbReference type="ARBA" id="ARBA00022771"/>
    </source>
</evidence>
<evidence type="ECO:0000256" key="2">
    <source>
        <dbReference type="ARBA" id="ARBA00007212"/>
    </source>
</evidence>
<evidence type="ECO:0000256" key="3">
    <source>
        <dbReference type="ARBA" id="ARBA00015408"/>
    </source>
</evidence>
<dbReference type="Proteomes" id="UP000005226">
    <property type="component" value="Chromosome 17"/>
</dbReference>
<evidence type="ECO:0000256" key="8">
    <source>
        <dbReference type="ARBA" id="ARBA00023242"/>
    </source>
</evidence>
<feature type="region of interest" description="Disordered" evidence="10">
    <location>
        <begin position="111"/>
        <end position="145"/>
    </location>
</feature>
<keyword evidence="7" id="KW-0862">Zinc</keyword>
<evidence type="ECO:0000313" key="12">
    <source>
        <dbReference type="Proteomes" id="UP000005226"/>
    </source>
</evidence>
<comment type="subcellular location">
    <subcellularLocation>
        <location evidence="1">Nucleus</location>
        <location evidence="1">Nucleolus</location>
    </subcellularLocation>
</comment>
<reference evidence="11 12" key="1">
    <citation type="journal article" date="2011" name="Genome Biol. Evol.">
        <title>Integration of the genetic map and genome assembly of fugu facilitates insights into distinct features of genome evolution in teleosts and mammals.</title>
        <authorList>
            <person name="Kai W."/>
            <person name="Kikuchi K."/>
            <person name="Tohari S."/>
            <person name="Chew A.K."/>
            <person name="Tay A."/>
            <person name="Fujiwara A."/>
            <person name="Hosoya S."/>
            <person name="Suetake H."/>
            <person name="Naruse K."/>
            <person name="Brenner S."/>
            <person name="Suzuki Y."/>
            <person name="Venkatesh B."/>
        </authorList>
    </citation>
    <scope>NUCLEOTIDE SEQUENCE [LARGE SCALE GENOMIC DNA]</scope>
</reference>
<evidence type="ECO:0000256" key="9">
    <source>
        <dbReference type="ARBA" id="ARBA00029845"/>
    </source>
</evidence>
<proteinExistence type="inferred from homology"/>
<feature type="region of interest" description="Disordered" evidence="10">
    <location>
        <begin position="385"/>
        <end position="449"/>
    </location>
</feature>
<keyword evidence="5" id="KW-0677">Repeat</keyword>
<dbReference type="GO" id="GO:0005730">
    <property type="term" value="C:nucleolus"/>
    <property type="evidence" value="ECO:0007669"/>
    <property type="project" value="UniProtKB-SubCell"/>
</dbReference>
<dbReference type="InterPro" id="IPR010531">
    <property type="entry name" value="NOA36"/>
</dbReference>
<protein>
    <recommendedName>
        <fullName evidence="3">Zinc finger protein 330</fullName>
    </recommendedName>
    <alternativeName>
        <fullName evidence="9">Nucleolar autoantigen 36</fullName>
    </alternativeName>
</protein>
<dbReference type="Ensembl" id="ENSTRUT00000063134.1">
    <property type="protein sequence ID" value="ENSTRUP00000084527.1"/>
    <property type="gene ID" value="ENSTRUG00000013678.3"/>
</dbReference>
<dbReference type="AlphaFoldDB" id="A0A674PFL6"/>
<evidence type="ECO:0000256" key="1">
    <source>
        <dbReference type="ARBA" id="ARBA00004604"/>
    </source>
</evidence>
<evidence type="ECO:0000256" key="10">
    <source>
        <dbReference type="SAM" id="MobiDB-lite"/>
    </source>
</evidence>
<keyword evidence="12" id="KW-1185">Reference proteome</keyword>
<keyword evidence="4" id="KW-0479">Metal-binding</keyword>
<gene>
    <name evidence="11" type="primary">znf330</name>
</gene>
<feature type="compositionally biased region" description="Basic and acidic residues" evidence="10">
    <location>
        <begin position="134"/>
        <end position="145"/>
    </location>
</feature>
<keyword evidence="6" id="KW-0863">Zinc-finger</keyword>
<sequence>MHFVSLTWVGHCYSVVGTAGAHIIDDNCRGVEICDVPDFLFKRAVPRGHQRHPGGVLGHRGEPDVWVANLSVLRKGRQQDQTLDFFLGRVLAVPTALGFLHPDLRADRIQRQSKFSWSPPGEAEMPKKKTGARKKAENRKEREKQIRANRDHVEVAKHPCNVNMDCDKCQRKQKNRAFCYFCNAVQKLPICANCGKTKCMKSSDCVIKHPGIHSTGMGMVGAVCDFCEAWVCHSRKCLSTHACVCPLTDADCIECDRSVWDHGGRIFRCSFCQNFLCEDDQFEHQASCQILQAETFKCVSCNRLGQHSCLRCKACFCDEHAKSKVYKQEKGKAPPCPKCGHETQETKDLSMSTRTLKFGRQAGADEYDDDYDNGASGYDAYWKNLASGGQRDDYREEDEDEDDDYEEEDEEEEDDDDDDEEEEEEEEEGGGAEEKTAGSMAGLKLGESS</sequence>
<accession>A0A674PFL6</accession>
<evidence type="ECO:0000313" key="11">
    <source>
        <dbReference type="Ensembl" id="ENSTRUP00000084527.1"/>
    </source>
</evidence>
<dbReference type="GO" id="GO:0008270">
    <property type="term" value="F:zinc ion binding"/>
    <property type="evidence" value="ECO:0007669"/>
    <property type="project" value="UniProtKB-KW"/>
</dbReference>
<evidence type="ECO:0000256" key="7">
    <source>
        <dbReference type="ARBA" id="ARBA00022833"/>
    </source>
</evidence>